<dbReference type="PANTHER" id="PTHR34047:SF8">
    <property type="entry name" value="PROTEIN YKFC"/>
    <property type="match status" value="1"/>
</dbReference>
<evidence type="ECO:0000259" key="1">
    <source>
        <dbReference type="PROSITE" id="PS50878"/>
    </source>
</evidence>
<dbReference type="InterPro" id="IPR000477">
    <property type="entry name" value="RT_dom"/>
</dbReference>
<keyword evidence="3" id="KW-1185">Reference proteome</keyword>
<dbReference type="Proteomes" id="UP000612362">
    <property type="component" value="Unassembled WGS sequence"/>
</dbReference>
<feature type="domain" description="Reverse transcriptase" evidence="1">
    <location>
        <begin position="1"/>
        <end position="60"/>
    </location>
</feature>
<dbReference type="EMBL" id="BNJF01000003">
    <property type="protein sequence ID" value="GHO47239.1"/>
    <property type="molecule type" value="Genomic_DNA"/>
</dbReference>
<sequence length="299" mass="35161">MNFARYADDFIVTGRTKELLEQEVQPLVEQFMDERGLQLSREKTTITHIEDGFDFLGQNVRKYKAGKRQKLLIKPSNKNVQAHVEKIREIIKKNTALSAGKLIVLLNPIIRGWAQYHQHVVSAEIFSSVDDAIYQRLRQWMKRRHPKKSNEWITKKYFKTIEGNNWVFYGEVDGREYYFAETAHVPIKRHVKVKGEANPYDPVWESYYEKRLDVHMVGTFKGKRWLIHLWKEQNGLCPICHQKITKITGWHSHHIEWRSKGGPDTTENRVLLHPNCHQQIHSQGLHVEKPRPASGVRKA</sequence>
<evidence type="ECO:0000313" key="2">
    <source>
        <dbReference type="EMBL" id="GHO47239.1"/>
    </source>
</evidence>
<dbReference type="Pfam" id="PF08388">
    <property type="entry name" value="GIIM"/>
    <property type="match status" value="1"/>
</dbReference>
<dbReference type="SUPFAM" id="SSF56672">
    <property type="entry name" value="DNA/RNA polymerases"/>
    <property type="match status" value="1"/>
</dbReference>
<dbReference type="GO" id="GO:0003676">
    <property type="term" value="F:nucleic acid binding"/>
    <property type="evidence" value="ECO:0007669"/>
    <property type="project" value="InterPro"/>
</dbReference>
<dbReference type="InterPro" id="IPR013597">
    <property type="entry name" value="Mat_intron_G2"/>
</dbReference>
<comment type="caution">
    <text evidence="2">The sequence shown here is derived from an EMBL/GenBank/DDBJ whole genome shotgun (WGS) entry which is preliminary data.</text>
</comment>
<accession>A0A8J3I8B1</accession>
<dbReference type="GO" id="GO:0004519">
    <property type="term" value="F:endonuclease activity"/>
    <property type="evidence" value="ECO:0007669"/>
    <property type="project" value="InterPro"/>
</dbReference>
<reference evidence="2" key="1">
    <citation type="submission" date="2020-10" db="EMBL/GenBank/DDBJ databases">
        <title>Taxonomic study of unclassified bacteria belonging to the class Ktedonobacteria.</title>
        <authorList>
            <person name="Yabe S."/>
            <person name="Wang C.M."/>
            <person name="Zheng Y."/>
            <person name="Sakai Y."/>
            <person name="Cavaletti L."/>
            <person name="Monciardini P."/>
            <person name="Donadio S."/>
        </authorList>
    </citation>
    <scope>NUCLEOTIDE SEQUENCE</scope>
    <source>
        <strain evidence="2">SOSP1-1</strain>
    </source>
</reference>
<dbReference type="Pfam" id="PF00078">
    <property type="entry name" value="RVT_1"/>
    <property type="match status" value="1"/>
</dbReference>
<protein>
    <recommendedName>
        <fullName evidence="1">Reverse transcriptase domain-containing protein</fullName>
    </recommendedName>
</protein>
<name>A0A8J3I8B1_9CHLR</name>
<dbReference type="AlphaFoldDB" id="A0A8J3I8B1"/>
<evidence type="ECO:0000313" key="3">
    <source>
        <dbReference type="Proteomes" id="UP000612362"/>
    </source>
</evidence>
<dbReference type="SMART" id="SM00507">
    <property type="entry name" value="HNHc"/>
    <property type="match status" value="1"/>
</dbReference>
<dbReference type="PANTHER" id="PTHR34047">
    <property type="entry name" value="NUCLEAR INTRON MATURASE 1, MITOCHONDRIAL-RELATED"/>
    <property type="match status" value="1"/>
</dbReference>
<dbReference type="InterPro" id="IPR043502">
    <property type="entry name" value="DNA/RNA_pol_sf"/>
</dbReference>
<dbReference type="Gene3D" id="1.10.30.50">
    <property type="match status" value="1"/>
</dbReference>
<gene>
    <name evidence="2" type="ORF">KSX_54020</name>
</gene>
<organism evidence="2 3">
    <name type="scientific">Ktedonospora formicarum</name>
    <dbReference type="NCBI Taxonomy" id="2778364"/>
    <lineage>
        <taxon>Bacteria</taxon>
        <taxon>Bacillati</taxon>
        <taxon>Chloroflexota</taxon>
        <taxon>Ktedonobacteria</taxon>
        <taxon>Ktedonobacterales</taxon>
        <taxon>Ktedonobacteraceae</taxon>
        <taxon>Ktedonospora</taxon>
    </lineage>
</organism>
<dbReference type="CDD" id="cd00085">
    <property type="entry name" value="HNHc"/>
    <property type="match status" value="1"/>
</dbReference>
<dbReference type="InterPro" id="IPR002711">
    <property type="entry name" value="HNH"/>
</dbReference>
<dbReference type="PROSITE" id="PS50878">
    <property type="entry name" value="RT_POL"/>
    <property type="match status" value="1"/>
</dbReference>
<proteinExistence type="predicted"/>
<dbReference type="InterPro" id="IPR051083">
    <property type="entry name" value="GrpII_Intron_Splice-Mob/Def"/>
</dbReference>
<dbReference type="Pfam" id="PF01844">
    <property type="entry name" value="HNH"/>
    <property type="match status" value="1"/>
</dbReference>
<dbReference type="InterPro" id="IPR003615">
    <property type="entry name" value="HNH_nuc"/>
</dbReference>
<dbReference type="GO" id="GO:0008270">
    <property type="term" value="F:zinc ion binding"/>
    <property type="evidence" value="ECO:0007669"/>
    <property type="project" value="InterPro"/>
</dbReference>